<evidence type="ECO:0000313" key="2">
    <source>
        <dbReference type="EMBL" id="GIY36487.1"/>
    </source>
</evidence>
<gene>
    <name evidence="2" type="primary">Nphs1_4</name>
    <name evidence="2" type="ORF">CDAR_575371</name>
</gene>
<name>A0AAV4SST9_9ARAC</name>
<evidence type="ECO:0000313" key="3">
    <source>
        <dbReference type="Proteomes" id="UP001054837"/>
    </source>
</evidence>
<proteinExistence type="predicted"/>
<organism evidence="2 3">
    <name type="scientific">Caerostris darwini</name>
    <dbReference type="NCBI Taxonomy" id="1538125"/>
    <lineage>
        <taxon>Eukaryota</taxon>
        <taxon>Metazoa</taxon>
        <taxon>Ecdysozoa</taxon>
        <taxon>Arthropoda</taxon>
        <taxon>Chelicerata</taxon>
        <taxon>Arachnida</taxon>
        <taxon>Araneae</taxon>
        <taxon>Araneomorphae</taxon>
        <taxon>Entelegynae</taxon>
        <taxon>Araneoidea</taxon>
        <taxon>Araneidae</taxon>
        <taxon>Caerostris</taxon>
    </lineage>
</organism>
<dbReference type="EMBL" id="BPLQ01008303">
    <property type="protein sequence ID" value="GIY36487.1"/>
    <property type="molecule type" value="Genomic_DNA"/>
</dbReference>
<dbReference type="InterPro" id="IPR013106">
    <property type="entry name" value="Ig_V-set"/>
</dbReference>
<dbReference type="Gene3D" id="2.60.40.10">
    <property type="entry name" value="Immunoglobulins"/>
    <property type="match status" value="1"/>
</dbReference>
<dbReference type="PANTHER" id="PTHR23278:SF19">
    <property type="entry name" value="OBSCURIN"/>
    <property type="match status" value="1"/>
</dbReference>
<dbReference type="SMART" id="SM00409">
    <property type="entry name" value="IG"/>
    <property type="match status" value="1"/>
</dbReference>
<dbReference type="Proteomes" id="UP001054837">
    <property type="component" value="Unassembled WGS sequence"/>
</dbReference>
<dbReference type="InterPro" id="IPR003599">
    <property type="entry name" value="Ig_sub"/>
</dbReference>
<protein>
    <submittedName>
        <fullName evidence="2">Nephrin</fullName>
    </submittedName>
</protein>
<comment type="caution">
    <text evidence="2">The sequence shown here is derived from an EMBL/GenBank/DDBJ whole genome shotgun (WGS) entry which is preliminary data.</text>
</comment>
<keyword evidence="3" id="KW-1185">Reference proteome</keyword>
<dbReference type="InterPro" id="IPR013783">
    <property type="entry name" value="Ig-like_fold"/>
</dbReference>
<dbReference type="PANTHER" id="PTHR23278">
    <property type="entry name" value="SIDESTEP PROTEIN"/>
    <property type="match status" value="1"/>
</dbReference>
<sequence length="118" mass="13368">MWLIKEYNELTAVIGSEISIPCNVTPAMADDQVTLILWYRGDSGNPIYSVDTRQVHGIAPKKNANKQLQERASFNITRTLASLNIKPVRENDGGEYRCRVDFRRSRTMNSVIKVIIVS</sequence>
<dbReference type="InterPro" id="IPR036179">
    <property type="entry name" value="Ig-like_dom_sf"/>
</dbReference>
<dbReference type="AlphaFoldDB" id="A0AAV4SST9"/>
<accession>A0AAV4SST9</accession>
<feature type="domain" description="Ig-like" evidence="1">
    <location>
        <begin position="1"/>
        <end position="109"/>
    </location>
</feature>
<dbReference type="Pfam" id="PF07686">
    <property type="entry name" value="V-set"/>
    <property type="match status" value="1"/>
</dbReference>
<reference evidence="2 3" key="1">
    <citation type="submission" date="2021-06" db="EMBL/GenBank/DDBJ databases">
        <title>Caerostris darwini draft genome.</title>
        <authorList>
            <person name="Kono N."/>
            <person name="Arakawa K."/>
        </authorList>
    </citation>
    <scope>NUCLEOTIDE SEQUENCE [LARGE SCALE GENOMIC DNA]</scope>
</reference>
<dbReference type="InterPro" id="IPR007110">
    <property type="entry name" value="Ig-like_dom"/>
</dbReference>
<dbReference type="PROSITE" id="PS50835">
    <property type="entry name" value="IG_LIKE"/>
    <property type="match status" value="1"/>
</dbReference>
<evidence type="ECO:0000259" key="1">
    <source>
        <dbReference type="PROSITE" id="PS50835"/>
    </source>
</evidence>
<dbReference type="SUPFAM" id="SSF48726">
    <property type="entry name" value="Immunoglobulin"/>
    <property type="match status" value="1"/>
</dbReference>